<dbReference type="EMBL" id="GBRH01172950">
    <property type="protein sequence ID" value="JAE24946.1"/>
    <property type="molecule type" value="Transcribed_RNA"/>
</dbReference>
<reference evidence="2" key="1">
    <citation type="submission" date="2014-09" db="EMBL/GenBank/DDBJ databases">
        <authorList>
            <person name="Magalhaes I.L.F."/>
            <person name="Oliveira U."/>
            <person name="Santos F.R."/>
            <person name="Vidigal T.H.D.A."/>
            <person name="Brescovit A.D."/>
            <person name="Santos A.J."/>
        </authorList>
    </citation>
    <scope>NUCLEOTIDE SEQUENCE</scope>
    <source>
        <tissue evidence="2">Shoot tissue taken approximately 20 cm above the soil surface</tissue>
    </source>
</reference>
<evidence type="ECO:0000313" key="2">
    <source>
        <dbReference type="EMBL" id="JAE24946.1"/>
    </source>
</evidence>
<organism evidence="2">
    <name type="scientific">Arundo donax</name>
    <name type="common">Giant reed</name>
    <name type="synonym">Donax arundinaceus</name>
    <dbReference type="NCBI Taxonomy" id="35708"/>
    <lineage>
        <taxon>Eukaryota</taxon>
        <taxon>Viridiplantae</taxon>
        <taxon>Streptophyta</taxon>
        <taxon>Embryophyta</taxon>
        <taxon>Tracheophyta</taxon>
        <taxon>Spermatophyta</taxon>
        <taxon>Magnoliopsida</taxon>
        <taxon>Liliopsida</taxon>
        <taxon>Poales</taxon>
        <taxon>Poaceae</taxon>
        <taxon>PACMAD clade</taxon>
        <taxon>Arundinoideae</taxon>
        <taxon>Arundineae</taxon>
        <taxon>Arundo</taxon>
    </lineage>
</organism>
<evidence type="ECO:0000256" key="1">
    <source>
        <dbReference type="SAM" id="MobiDB-lite"/>
    </source>
</evidence>
<name>A0A0A9GQW3_ARUDO</name>
<dbReference type="AlphaFoldDB" id="A0A0A9GQW3"/>
<proteinExistence type="predicted"/>
<accession>A0A0A9GQW3</accession>
<feature type="compositionally biased region" description="Basic residues" evidence="1">
    <location>
        <begin position="16"/>
        <end position="25"/>
    </location>
</feature>
<reference evidence="2" key="2">
    <citation type="journal article" date="2015" name="Data Brief">
        <title>Shoot transcriptome of the giant reed, Arundo donax.</title>
        <authorList>
            <person name="Barrero R.A."/>
            <person name="Guerrero F.D."/>
            <person name="Moolhuijzen P."/>
            <person name="Goolsby J.A."/>
            <person name="Tidwell J."/>
            <person name="Bellgard S.E."/>
            <person name="Bellgard M.I."/>
        </authorList>
    </citation>
    <scope>NUCLEOTIDE SEQUENCE</scope>
    <source>
        <tissue evidence="2">Shoot tissue taken approximately 20 cm above the soil surface</tissue>
    </source>
</reference>
<feature type="region of interest" description="Disordered" evidence="1">
    <location>
        <begin position="1"/>
        <end position="25"/>
    </location>
</feature>
<protein>
    <submittedName>
        <fullName evidence="2">Uncharacterized protein</fullName>
    </submittedName>
</protein>
<sequence length="25" mass="2817">MRRSSPGQTRCPGSQRRGRKVQKCG</sequence>
<feature type="compositionally biased region" description="Polar residues" evidence="1">
    <location>
        <begin position="1"/>
        <end position="12"/>
    </location>
</feature>